<reference evidence="4 5" key="1">
    <citation type="submission" date="2018-03" db="EMBL/GenBank/DDBJ databases">
        <authorList>
            <person name="Keele B.F."/>
        </authorList>
    </citation>
    <scope>NUCLEOTIDE SEQUENCE [LARGE SCALE GENOMIC DNA]</scope>
    <source>
        <strain evidence="4 5">CECT 8599</strain>
    </source>
</reference>
<protein>
    <submittedName>
        <fullName evidence="4">Membrane-bound lytic murein transglycosylase F</fullName>
    </submittedName>
</protein>
<name>A0A2R8BFZ9_9RHOB</name>
<proteinExistence type="inferred from homology"/>
<evidence type="ECO:0000313" key="5">
    <source>
        <dbReference type="Proteomes" id="UP000244880"/>
    </source>
</evidence>
<keyword evidence="5" id="KW-1185">Reference proteome</keyword>
<dbReference type="InterPro" id="IPR023346">
    <property type="entry name" value="Lysozyme-like_dom_sf"/>
</dbReference>
<feature type="domain" description="Transglycosylase SLT" evidence="3">
    <location>
        <begin position="54"/>
        <end position="144"/>
    </location>
</feature>
<sequence>MKRQDMIFALLTGFVLWGSPLHAQEHGTMCSLRAAGPQDCIRPAFFAFDTCQQIENTARRYGLDAGFFARLLWQESRFDPNALSPAGAQGIAQFMPGTAKQRNLPDSYNPAQAIERSAQYLGVLQRTYGNAGLAAVAYNGGERRADGFTQDGKGLARETVNYVQIITGLTAETWRDTPPKTHDFRLNGAQPFLAACVNMAKNRTYTKYKQPEPALKKWGAQLAFGATKSEAKQNLRRLTSRCKSLVAQEKIDYLTIKSRAARTGSYVMARVGRSSQKAAAQLCKSVRDKGCICRVYSNKG</sequence>
<gene>
    <name evidence="4" type="primary">mltF</name>
    <name evidence="4" type="ORF">ASD8599_02638</name>
</gene>
<evidence type="ECO:0000313" key="4">
    <source>
        <dbReference type="EMBL" id="SPH21887.1"/>
    </source>
</evidence>
<dbReference type="Proteomes" id="UP000244880">
    <property type="component" value="Unassembled WGS sequence"/>
</dbReference>
<dbReference type="RefSeq" id="WP_108828911.1">
    <property type="nucleotide sequence ID" value="NZ_OMOR01000001.1"/>
</dbReference>
<dbReference type="PANTHER" id="PTHR37423">
    <property type="entry name" value="SOLUBLE LYTIC MUREIN TRANSGLYCOSYLASE-RELATED"/>
    <property type="match status" value="1"/>
</dbReference>
<dbReference type="Gene3D" id="1.10.530.10">
    <property type="match status" value="1"/>
</dbReference>
<dbReference type="SUPFAM" id="SSF53955">
    <property type="entry name" value="Lysozyme-like"/>
    <property type="match status" value="1"/>
</dbReference>
<evidence type="ECO:0000256" key="1">
    <source>
        <dbReference type="ARBA" id="ARBA00007734"/>
    </source>
</evidence>
<dbReference type="Pfam" id="PF01464">
    <property type="entry name" value="SLT"/>
    <property type="match status" value="1"/>
</dbReference>
<dbReference type="CDD" id="cd00254">
    <property type="entry name" value="LT-like"/>
    <property type="match status" value="1"/>
</dbReference>
<evidence type="ECO:0000259" key="3">
    <source>
        <dbReference type="Pfam" id="PF01464"/>
    </source>
</evidence>
<dbReference type="PANTHER" id="PTHR37423:SF2">
    <property type="entry name" value="MEMBRANE-BOUND LYTIC MUREIN TRANSGLYCOSYLASE C"/>
    <property type="match status" value="1"/>
</dbReference>
<comment type="similarity">
    <text evidence="1">Belongs to the transglycosylase Slt family.</text>
</comment>
<dbReference type="EMBL" id="OMOR01000001">
    <property type="protein sequence ID" value="SPH21887.1"/>
    <property type="molecule type" value="Genomic_DNA"/>
</dbReference>
<dbReference type="InterPro" id="IPR008258">
    <property type="entry name" value="Transglycosylase_SLT_dom_1"/>
</dbReference>
<dbReference type="OrthoDB" id="9815002at2"/>
<evidence type="ECO:0000256" key="2">
    <source>
        <dbReference type="ARBA" id="ARBA00009387"/>
    </source>
</evidence>
<organism evidence="4 5">
    <name type="scientific">Ascidiaceihabitans donghaensis</name>
    <dbReference type="NCBI Taxonomy" id="1510460"/>
    <lineage>
        <taxon>Bacteria</taxon>
        <taxon>Pseudomonadati</taxon>
        <taxon>Pseudomonadota</taxon>
        <taxon>Alphaproteobacteria</taxon>
        <taxon>Rhodobacterales</taxon>
        <taxon>Paracoccaceae</taxon>
        <taxon>Ascidiaceihabitans</taxon>
    </lineage>
</organism>
<comment type="similarity">
    <text evidence="2">Belongs to the virb1 family.</text>
</comment>
<dbReference type="AlphaFoldDB" id="A0A2R8BFZ9"/>
<accession>A0A2R8BFZ9</accession>